<proteinExistence type="predicted"/>
<gene>
    <name evidence="2" type="ORF">DFR42_11064</name>
</gene>
<sequence>MRPGIYKVSQIGQGFLAVMAKPVAGEWIEDEFRGIAQFGIHRLVSLLENHEIRELGLQTAPDLCLKNQIDFIQFPVKDRGLPLSFSVTQKLVTQLHSDIFNGKNTAIHCRAGIGRTGLLASAVLLRNGLDAAAALALVSKARGVTVPDTEEQIDWLMRHQSALRA</sequence>
<comment type="caution">
    <text evidence="2">The sequence shown here is derived from an EMBL/GenBank/DDBJ whole genome shotgun (WGS) entry which is preliminary data.</text>
</comment>
<evidence type="ECO:0000313" key="2">
    <source>
        <dbReference type="EMBL" id="PXX39699.1"/>
    </source>
</evidence>
<dbReference type="EMBL" id="QJKB01000010">
    <property type="protein sequence ID" value="PXX39699.1"/>
    <property type="molecule type" value="Genomic_DNA"/>
</dbReference>
<organism evidence="2 3">
    <name type="scientific">Undibacterium pigrum</name>
    <dbReference type="NCBI Taxonomy" id="401470"/>
    <lineage>
        <taxon>Bacteria</taxon>
        <taxon>Pseudomonadati</taxon>
        <taxon>Pseudomonadota</taxon>
        <taxon>Betaproteobacteria</taxon>
        <taxon>Burkholderiales</taxon>
        <taxon>Oxalobacteraceae</taxon>
        <taxon>Undibacterium</taxon>
    </lineage>
</organism>
<protein>
    <submittedName>
        <fullName evidence="2">Protein-tyrosine phosphatase</fullName>
    </submittedName>
</protein>
<dbReference type="OrthoDB" id="9806482at2"/>
<dbReference type="Proteomes" id="UP000247792">
    <property type="component" value="Unassembled WGS sequence"/>
</dbReference>
<reference evidence="2 3" key="1">
    <citation type="submission" date="2018-05" db="EMBL/GenBank/DDBJ databases">
        <title>Genomic Encyclopedia of Type Strains, Phase IV (KMG-IV): sequencing the most valuable type-strain genomes for metagenomic binning, comparative biology and taxonomic classification.</title>
        <authorList>
            <person name="Goeker M."/>
        </authorList>
    </citation>
    <scope>NUCLEOTIDE SEQUENCE [LARGE SCALE GENOMIC DNA]</scope>
    <source>
        <strain evidence="2 3">DSM 19792</strain>
    </source>
</reference>
<dbReference type="InterPro" id="IPR000387">
    <property type="entry name" value="Tyr_Pase_dom"/>
</dbReference>
<feature type="domain" description="Tyrosine specific protein phosphatases" evidence="1">
    <location>
        <begin position="89"/>
        <end position="153"/>
    </location>
</feature>
<dbReference type="SMART" id="SM00404">
    <property type="entry name" value="PTPc_motif"/>
    <property type="match status" value="1"/>
</dbReference>
<dbReference type="InterPro" id="IPR029021">
    <property type="entry name" value="Prot-tyrosine_phosphatase-like"/>
</dbReference>
<dbReference type="PROSITE" id="PS50056">
    <property type="entry name" value="TYR_PHOSPHATASE_2"/>
    <property type="match status" value="1"/>
</dbReference>
<dbReference type="Pfam" id="PF22785">
    <property type="entry name" value="Tc-R-P"/>
    <property type="match status" value="1"/>
</dbReference>
<dbReference type="Gene3D" id="3.90.190.10">
    <property type="entry name" value="Protein tyrosine phosphatase superfamily"/>
    <property type="match status" value="1"/>
</dbReference>
<dbReference type="PROSITE" id="PS00383">
    <property type="entry name" value="TYR_PHOSPHATASE_1"/>
    <property type="match status" value="1"/>
</dbReference>
<name>A0A318IW63_9BURK</name>
<dbReference type="InterPro" id="IPR016130">
    <property type="entry name" value="Tyr_Pase_AS"/>
</dbReference>
<evidence type="ECO:0000313" key="3">
    <source>
        <dbReference type="Proteomes" id="UP000247792"/>
    </source>
</evidence>
<keyword evidence="3" id="KW-1185">Reference proteome</keyword>
<dbReference type="AlphaFoldDB" id="A0A318IW63"/>
<dbReference type="RefSeq" id="WP_110257358.1">
    <property type="nucleotide sequence ID" value="NZ_QJKB01000010.1"/>
</dbReference>
<evidence type="ECO:0000259" key="1">
    <source>
        <dbReference type="PROSITE" id="PS50056"/>
    </source>
</evidence>
<accession>A0A318IW63</accession>
<dbReference type="SUPFAM" id="SSF52799">
    <property type="entry name" value="(Phosphotyrosine protein) phosphatases II"/>
    <property type="match status" value="1"/>
</dbReference>
<dbReference type="InterPro" id="IPR003595">
    <property type="entry name" value="Tyr_Pase_cat"/>
</dbReference>